<feature type="domain" description="HTH tetR-type" evidence="5">
    <location>
        <begin position="26"/>
        <end position="86"/>
    </location>
</feature>
<evidence type="ECO:0000313" key="6">
    <source>
        <dbReference type="EMBL" id="QIS09784.1"/>
    </source>
</evidence>
<organism evidence="6 7">
    <name type="scientific">Nocardia arthritidis</name>
    <dbReference type="NCBI Taxonomy" id="228602"/>
    <lineage>
        <taxon>Bacteria</taxon>
        <taxon>Bacillati</taxon>
        <taxon>Actinomycetota</taxon>
        <taxon>Actinomycetes</taxon>
        <taxon>Mycobacteriales</taxon>
        <taxon>Nocardiaceae</taxon>
        <taxon>Nocardia</taxon>
    </lineage>
</organism>
<evidence type="ECO:0000313" key="7">
    <source>
        <dbReference type="Proteomes" id="UP000503540"/>
    </source>
</evidence>
<dbReference type="SUPFAM" id="SSF48498">
    <property type="entry name" value="Tetracyclin repressor-like, C-terminal domain"/>
    <property type="match status" value="1"/>
</dbReference>
<dbReference type="PRINTS" id="PR00455">
    <property type="entry name" value="HTHTETR"/>
</dbReference>
<dbReference type="GO" id="GO:0000976">
    <property type="term" value="F:transcription cis-regulatory region binding"/>
    <property type="evidence" value="ECO:0007669"/>
    <property type="project" value="TreeGrafter"/>
</dbReference>
<keyword evidence="3" id="KW-0804">Transcription</keyword>
<dbReference type="Pfam" id="PF00440">
    <property type="entry name" value="TetR_N"/>
    <property type="match status" value="1"/>
</dbReference>
<keyword evidence="7" id="KW-1185">Reference proteome</keyword>
<name>A0A6G9Y9G0_9NOCA</name>
<dbReference type="Gene3D" id="1.10.10.60">
    <property type="entry name" value="Homeodomain-like"/>
    <property type="match status" value="1"/>
</dbReference>
<dbReference type="KEGG" id="nah:F5544_09420"/>
<sequence length="242" mass="26593">MERQVPDELSRLWRLPGAGRTGRPAELDVERVVRAAVALADEAGLQAATLPKVAESLGYSTMSLYRHVGSKDELLTLMLDAGVASPPDIRTGPAHWRDGLREWTYALRDVYVERHWLIDVPVSGPPSGPNQIAWFDAGLKVLRAARLASNAKIAVLALLSGYVRQMVTLAAEHNPGLGPDPARTYRTYAANLARLVDRDRFPYAAMLFAGNAFEAPEYGTEPITEFHFDFGLNTILRGIAED</sequence>
<dbReference type="AlphaFoldDB" id="A0A6G9Y9G0"/>
<dbReference type="PANTHER" id="PTHR30055">
    <property type="entry name" value="HTH-TYPE TRANSCRIPTIONAL REGULATOR RUTR"/>
    <property type="match status" value="1"/>
</dbReference>
<gene>
    <name evidence="6" type="ORF">F5544_09420</name>
</gene>
<dbReference type="PROSITE" id="PS50977">
    <property type="entry name" value="HTH_TETR_2"/>
    <property type="match status" value="1"/>
</dbReference>
<proteinExistence type="predicted"/>
<evidence type="ECO:0000256" key="3">
    <source>
        <dbReference type="ARBA" id="ARBA00023163"/>
    </source>
</evidence>
<reference evidence="6 7" key="1">
    <citation type="journal article" date="2019" name="ACS Chem. Biol.">
        <title>Identification and Mobilization of a Cryptic Antibiotic Biosynthesis Gene Locus from a Human-Pathogenic Nocardia Isolate.</title>
        <authorList>
            <person name="Herisse M."/>
            <person name="Ishida K."/>
            <person name="Porter J.L."/>
            <person name="Howden B."/>
            <person name="Hertweck C."/>
            <person name="Stinear T.P."/>
            <person name="Pidot S.J."/>
        </authorList>
    </citation>
    <scope>NUCLEOTIDE SEQUENCE [LARGE SCALE GENOMIC DNA]</scope>
    <source>
        <strain evidence="6 7">AUSMDU00012717</strain>
    </source>
</reference>
<dbReference type="SUPFAM" id="SSF46689">
    <property type="entry name" value="Homeodomain-like"/>
    <property type="match status" value="1"/>
</dbReference>
<dbReference type="Gene3D" id="1.10.357.10">
    <property type="entry name" value="Tetracycline Repressor, domain 2"/>
    <property type="match status" value="1"/>
</dbReference>
<dbReference type="InterPro" id="IPR004111">
    <property type="entry name" value="Repressor_TetR_C"/>
</dbReference>
<evidence type="ECO:0000256" key="4">
    <source>
        <dbReference type="PROSITE-ProRule" id="PRU00335"/>
    </source>
</evidence>
<protein>
    <submittedName>
        <fullName evidence="6">TetR family transcriptional regulator</fullName>
    </submittedName>
</protein>
<dbReference type="Pfam" id="PF02909">
    <property type="entry name" value="TetR_C_1"/>
    <property type="match status" value="1"/>
</dbReference>
<dbReference type="InterPro" id="IPR050109">
    <property type="entry name" value="HTH-type_TetR-like_transc_reg"/>
</dbReference>
<keyword evidence="2 4" id="KW-0238">DNA-binding</keyword>
<feature type="DNA-binding region" description="H-T-H motif" evidence="4">
    <location>
        <begin position="49"/>
        <end position="68"/>
    </location>
</feature>
<dbReference type="InterPro" id="IPR036271">
    <property type="entry name" value="Tet_transcr_reg_TetR-rel_C_sf"/>
</dbReference>
<evidence type="ECO:0000256" key="1">
    <source>
        <dbReference type="ARBA" id="ARBA00023015"/>
    </source>
</evidence>
<dbReference type="PANTHER" id="PTHR30055:SF151">
    <property type="entry name" value="TRANSCRIPTIONAL REGULATORY PROTEIN"/>
    <property type="match status" value="1"/>
</dbReference>
<dbReference type="GO" id="GO:0045892">
    <property type="term" value="P:negative regulation of DNA-templated transcription"/>
    <property type="evidence" value="ECO:0007669"/>
    <property type="project" value="InterPro"/>
</dbReference>
<dbReference type="RefSeq" id="WP_203217511.1">
    <property type="nucleotide sequence ID" value="NZ_CP046172.1"/>
</dbReference>
<accession>A0A6G9Y9G0</accession>
<evidence type="ECO:0000259" key="5">
    <source>
        <dbReference type="PROSITE" id="PS50977"/>
    </source>
</evidence>
<dbReference type="Proteomes" id="UP000503540">
    <property type="component" value="Chromosome"/>
</dbReference>
<dbReference type="InterPro" id="IPR001647">
    <property type="entry name" value="HTH_TetR"/>
</dbReference>
<evidence type="ECO:0000256" key="2">
    <source>
        <dbReference type="ARBA" id="ARBA00023125"/>
    </source>
</evidence>
<dbReference type="InterPro" id="IPR009057">
    <property type="entry name" value="Homeodomain-like_sf"/>
</dbReference>
<dbReference type="GO" id="GO:0003700">
    <property type="term" value="F:DNA-binding transcription factor activity"/>
    <property type="evidence" value="ECO:0007669"/>
    <property type="project" value="TreeGrafter"/>
</dbReference>
<dbReference type="EMBL" id="CP046172">
    <property type="protein sequence ID" value="QIS09784.1"/>
    <property type="molecule type" value="Genomic_DNA"/>
</dbReference>
<keyword evidence="1" id="KW-0805">Transcription regulation</keyword>